<evidence type="ECO:0000256" key="5">
    <source>
        <dbReference type="HAMAP-Rule" id="MF_00189"/>
    </source>
</evidence>
<name>A0A7H1AZR5_9GAMM</name>
<dbReference type="HAMAP" id="MF_00189">
    <property type="entry name" value="YciB"/>
    <property type="match status" value="1"/>
</dbReference>
<dbReference type="EMBL" id="CP061275">
    <property type="protein sequence ID" value="QNS01970.1"/>
    <property type="molecule type" value="Genomic_DNA"/>
</dbReference>
<feature type="transmembrane region" description="Helical" evidence="5">
    <location>
        <begin position="50"/>
        <end position="68"/>
    </location>
</feature>
<accession>A0A7H1AZR5</accession>
<evidence type="ECO:0000256" key="3">
    <source>
        <dbReference type="ARBA" id="ARBA00022989"/>
    </source>
</evidence>
<evidence type="ECO:0000256" key="4">
    <source>
        <dbReference type="ARBA" id="ARBA00023136"/>
    </source>
</evidence>
<keyword evidence="2 5" id="KW-0812">Transmembrane</keyword>
<keyword evidence="4 5" id="KW-0472">Membrane</keyword>
<dbReference type="Proteomes" id="UP000516346">
    <property type="component" value="Chromosome"/>
</dbReference>
<dbReference type="Pfam" id="PF04279">
    <property type="entry name" value="IspA"/>
    <property type="match status" value="1"/>
</dbReference>
<dbReference type="GO" id="GO:0005886">
    <property type="term" value="C:plasma membrane"/>
    <property type="evidence" value="ECO:0007669"/>
    <property type="project" value="UniProtKB-SubCell"/>
</dbReference>
<keyword evidence="5" id="KW-0997">Cell inner membrane</keyword>
<comment type="function">
    <text evidence="5">Plays a role in cell envelope biogenesis, maintenance of cell envelope integrity and membrane homeostasis.</text>
</comment>
<evidence type="ECO:0000313" key="6">
    <source>
        <dbReference type="EMBL" id="QNS01970.1"/>
    </source>
</evidence>
<keyword evidence="3 5" id="KW-1133">Transmembrane helix</keyword>
<feature type="transmembrane region" description="Helical" evidence="5">
    <location>
        <begin position="151"/>
        <end position="171"/>
    </location>
</feature>
<evidence type="ECO:0000256" key="1">
    <source>
        <dbReference type="ARBA" id="ARBA00022475"/>
    </source>
</evidence>
<feature type="transmembrane region" description="Helical" evidence="5">
    <location>
        <begin position="116"/>
        <end position="139"/>
    </location>
</feature>
<feature type="transmembrane region" description="Helical" evidence="5">
    <location>
        <begin position="74"/>
        <end position="95"/>
    </location>
</feature>
<protein>
    <recommendedName>
        <fullName evidence="5">Inner membrane-spanning protein YciB</fullName>
    </recommendedName>
</protein>
<dbReference type="PANTHER" id="PTHR36917">
    <property type="entry name" value="INTRACELLULAR SEPTATION PROTEIN A-RELATED"/>
    <property type="match status" value="1"/>
</dbReference>
<proteinExistence type="inferred from homology"/>
<dbReference type="InterPro" id="IPR006008">
    <property type="entry name" value="YciB"/>
</dbReference>
<comment type="similarity">
    <text evidence="5">Belongs to the YciB family.</text>
</comment>
<dbReference type="AlphaFoldDB" id="A0A7H1AZR5"/>
<sequence>MKHILNILPMLIFFIFYKYYNIFVATGLLIFISGLICLYDWIINDLVDKINLFSFITVFIFGILTIFFHDSQFIKWKITIIYFIFSIALFTSQYFTKKPIIQRFLDTKIKLSDIDWYKINFFWGLFFLLCSILNTYIMFFFSERVWVNFKVFGFSILTFLLILITSIYINFKIQKK</sequence>
<evidence type="ECO:0000313" key="7">
    <source>
        <dbReference type="Proteomes" id="UP000516346"/>
    </source>
</evidence>
<comment type="subcellular location">
    <subcellularLocation>
        <location evidence="5">Cell inner membrane</location>
        <topology evidence="5">Multi-pass membrane protein</topology>
    </subcellularLocation>
</comment>
<reference evidence="6 7" key="1">
    <citation type="submission" date="2020-09" db="EMBL/GenBank/DDBJ databases">
        <title>Genome sequence of the banana aphid, Pentalonia nigronervosa Coquerel (Hemiptera: Aphididae) and its symbionts.</title>
        <authorList>
            <person name="Mathers T.C."/>
            <person name="Mugford S.T."/>
            <person name="Hogenhout S.A."/>
            <person name="Tripathi L."/>
        </authorList>
    </citation>
    <scope>NUCLEOTIDE SEQUENCE [LARGE SCALE GENOMIC DNA]</scope>
    <source>
        <strain evidence="6">Ba4</strain>
    </source>
</reference>
<dbReference type="PANTHER" id="PTHR36917:SF1">
    <property type="entry name" value="INNER MEMBRANE-SPANNING PROTEIN YCIB"/>
    <property type="match status" value="1"/>
</dbReference>
<gene>
    <name evidence="5" type="primary">yciB</name>
    <name evidence="6" type="ORF">ICW73_00665</name>
</gene>
<dbReference type="NCBIfam" id="TIGR00997">
    <property type="entry name" value="ispZ"/>
    <property type="match status" value="1"/>
</dbReference>
<feature type="transmembrane region" description="Helical" evidence="5">
    <location>
        <begin position="20"/>
        <end position="43"/>
    </location>
</feature>
<organism evidence="6 7">
    <name type="scientific">Buchnera aphidicola</name>
    <name type="common">Pentalonia nigronervosa</name>
    <dbReference type="NCBI Taxonomy" id="1309793"/>
    <lineage>
        <taxon>Bacteria</taxon>
        <taxon>Pseudomonadati</taxon>
        <taxon>Pseudomonadota</taxon>
        <taxon>Gammaproteobacteria</taxon>
        <taxon>Enterobacterales</taxon>
        <taxon>Erwiniaceae</taxon>
        <taxon>Buchnera</taxon>
    </lineage>
</organism>
<evidence type="ECO:0000256" key="2">
    <source>
        <dbReference type="ARBA" id="ARBA00022692"/>
    </source>
</evidence>
<dbReference type="NCBIfam" id="NF001324">
    <property type="entry name" value="PRK00259.1-2"/>
    <property type="match status" value="1"/>
</dbReference>
<keyword evidence="1 5" id="KW-1003">Cell membrane</keyword>